<keyword evidence="2" id="KW-1185">Reference proteome</keyword>
<organism evidence="1 2">
    <name type="scientific">Kuraishia capsulata CBS 1993</name>
    <dbReference type="NCBI Taxonomy" id="1382522"/>
    <lineage>
        <taxon>Eukaryota</taxon>
        <taxon>Fungi</taxon>
        <taxon>Dikarya</taxon>
        <taxon>Ascomycota</taxon>
        <taxon>Saccharomycotina</taxon>
        <taxon>Pichiomycetes</taxon>
        <taxon>Pichiales</taxon>
        <taxon>Pichiaceae</taxon>
        <taxon>Kuraishia</taxon>
    </lineage>
</organism>
<accession>W6MRC8</accession>
<dbReference type="RefSeq" id="XP_022461252.1">
    <property type="nucleotide sequence ID" value="XM_022600429.1"/>
</dbReference>
<dbReference type="EMBL" id="HG793130">
    <property type="protein sequence ID" value="CDK29264.1"/>
    <property type="molecule type" value="Genomic_DNA"/>
</dbReference>
<evidence type="ECO:0000313" key="1">
    <source>
        <dbReference type="EMBL" id="CDK29264.1"/>
    </source>
</evidence>
<proteinExistence type="predicted"/>
<reference evidence="1" key="1">
    <citation type="submission" date="2013-12" db="EMBL/GenBank/DDBJ databases">
        <authorList>
            <person name="Genoscope - CEA"/>
        </authorList>
    </citation>
    <scope>NUCLEOTIDE SEQUENCE</scope>
    <source>
        <strain evidence="1">CBS 1993</strain>
    </source>
</reference>
<sequence>MRFIFSFNVLRRLTIQILIKSETFPCFVKQKSPLYVRERSAHKGLELSKWTFRDSPQVLRSSSALSPGSTLGDKVARLKNRHLWLLLIENSNLGGLLPDVIVT</sequence>
<evidence type="ECO:0000313" key="2">
    <source>
        <dbReference type="Proteomes" id="UP000019384"/>
    </source>
</evidence>
<dbReference type="AlphaFoldDB" id="W6MRC8"/>
<reference evidence="1" key="2">
    <citation type="submission" date="2014-02" db="EMBL/GenBank/DDBJ databases">
        <title>Complete DNA sequence of /Kuraishia capsulata/ illustrates novel genomic features among budding yeasts (/Saccharomycotina/).</title>
        <authorList>
            <person name="Morales L."/>
            <person name="Noel B."/>
            <person name="Porcel B."/>
            <person name="Marcet-Houben M."/>
            <person name="Hullo M-F."/>
            <person name="Sacerdot C."/>
            <person name="Tekaia F."/>
            <person name="Leh-Louis V."/>
            <person name="Despons L."/>
            <person name="Khanna V."/>
            <person name="Aury J-M."/>
            <person name="Barbe V."/>
            <person name="Couloux A."/>
            <person name="Labadie K."/>
            <person name="Pelletier E."/>
            <person name="Souciet J-L."/>
            <person name="Boekhout T."/>
            <person name="Gabaldon T."/>
            <person name="Wincker P."/>
            <person name="Dujon B."/>
        </authorList>
    </citation>
    <scope>NUCLEOTIDE SEQUENCE</scope>
    <source>
        <strain evidence="1">CBS 1993</strain>
    </source>
</reference>
<dbReference type="Proteomes" id="UP000019384">
    <property type="component" value="Unassembled WGS sequence"/>
</dbReference>
<dbReference type="GeneID" id="34522640"/>
<protein>
    <submittedName>
        <fullName evidence="1">Uncharacterized protein</fullName>
    </submittedName>
</protein>
<dbReference type="HOGENOM" id="CLU_2264169_0_0_1"/>
<gene>
    <name evidence="1" type="ORF">KUCA_T00005252001</name>
</gene>
<name>W6MRC8_9ASCO</name>